<comment type="similarity">
    <text evidence="2 9">Belongs to the germin family.</text>
</comment>
<dbReference type="InterPro" id="IPR001929">
    <property type="entry name" value="Germin"/>
</dbReference>
<dbReference type="InterPro" id="IPR006045">
    <property type="entry name" value="Cupin_1"/>
</dbReference>
<feature type="binding site" evidence="7">
    <location>
        <position position="48"/>
    </location>
    <ligand>
        <name>oxalate</name>
        <dbReference type="ChEBI" id="CHEBI:30623"/>
    </ligand>
</feature>
<dbReference type="AlphaFoldDB" id="A0A2R6W9G3"/>
<proteinExistence type="inferred from homology"/>
<organism evidence="11 12">
    <name type="scientific">Marchantia polymorpha</name>
    <name type="common">Common liverwort</name>
    <name type="synonym">Marchantia aquatica</name>
    <dbReference type="NCBI Taxonomy" id="3197"/>
    <lineage>
        <taxon>Eukaryota</taxon>
        <taxon>Viridiplantae</taxon>
        <taxon>Streptophyta</taxon>
        <taxon>Embryophyta</taxon>
        <taxon>Marchantiophyta</taxon>
        <taxon>Marchantiopsida</taxon>
        <taxon>Marchantiidae</taxon>
        <taxon>Marchantiales</taxon>
        <taxon>Marchantiaceae</taxon>
        <taxon>Marchantia</taxon>
    </lineage>
</organism>
<feature type="domain" description="Cupin type-1" evidence="10">
    <location>
        <begin position="4"/>
        <end position="109"/>
    </location>
</feature>
<evidence type="ECO:0000256" key="7">
    <source>
        <dbReference type="PIRSR" id="PIRSR601929-1"/>
    </source>
</evidence>
<evidence type="ECO:0000256" key="1">
    <source>
        <dbReference type="ARBA" id="ARBA00004271"/>
    </source>
</evidence>
<evidence type="ECO:0000256" key="4">
    <source>
        <dbReference type="ARBA" id="ARBA00022525"/>
    </source>
</evidence>
<evidence type="ECO:0000259" key="10">
    <source>
        <dbReference type="Pfam" id="PF00190"/>
    </source>
</evidence>
<keyword evidence="6 7" id="KW-0464">Manganese</keyword>
<evidence type="ECO:0000256" key="9">
    <source>
        <dbReference type="RuleBase" id="RU366015"/>
    </source>
</evidence>
<evidence type="ECO:0000313" key="12">
    <source>
        <dbReference type="Proteomes" id="UP000244005"/>
    </source>
</evidence>
<keyword evidence="12" id="KW-1185">Reference proteome</keyword>
<dbReference type="OrthoDB" id="1921208at2759"/>
<keyword evidence="5 7" id="KW-0479">Metal-binding</keyword>
<evidence type="ECO:0000313" key="11">
    <source>
        <dbReference type="EMBL" id="PTQ30489.1"/>
    </source>
</evidence>
<comment type="subcellular location">
    <subcellularLocation>
        <location evidence="1 9">Secreted</location>
        <location evidence="1 9">Extracellular space</location>
        <location evidence="1 9">Apoplast</location>
    </subcellularLocation>
</comment>
<dbReference type="SUPFAM" id="SSF51182">
    <property type="entry name" value="RmlC-like cupins"/>
    <property type="match status" value="1"/>
</dbReference>
<feature type="binding site" evidence="8">
    <location>
        <position position="87"/>
    </location>
    <ligand>
        <name>Mn(2+)</name>
        <dbReference type="ChEBI" id="CHEBI:29035"/>
    </ligand>
</feature>
<keyword evidence="3 9" id="KW-0052">Apoplast</keyword>
<gene>
    <name evidence="11" type="ORF">MARPO_0124s0055</name>
</gene>
<sequence length="123" mass="13268">MAFSSHFQGPSGLGVSFATLKLQPQGAIRLIVSLRDSIPLHLHSRASETNFMLLGQLKVGFGNITNSFYSGLLSRKDIFVFPESVEHYYANLSSSTAVQAVATFGSSEPDCTRLLANLVGFAI</sequence>
<feature type="binding site" evidence="8">
    <location>
        <position position="48"/>
    </location>
    <ligand>
        <name>Mn(2+)</name>
        <dbReference type="ChEBI" id="CHEBI:29035"/>
    </ligand>
</feature>
<evidence type="ECO:0000256" key="3">
    <source>
        <dbReference type="ARBA" id="ARBA00022523"/>
    </source>
</evidence>
<evidence type="ECO:0000256" key="8">
    <source>
        <dbReference type="PIRSR" id="PIRSR601929-2"/>
    </source>
</evidence>
<dbReference type="Gramene" id="Mp5g02680.1">
    <property type="protein sequence ID" value="Mp5g02680.1.cds1"/>
    <property type="gene ID" value="Mp5g02680"/>
</dbReference>
<accession>A0A2R6W9G3</accession>
<name>A0A2R6W9G3_MARPO</name>
<evidence type="ECO:0000256" key="2">
    <source>
        <dbReference type="ARBA" id="ARBA00007456"/>
    </source>
</evidence>
<dbReference type="Pfam" id="PF00190">
    <property type="entry name" value="Cupin_1"/>
    <property type="match status" value="1"/>
</dbReference>
<keyword evidence="4 9" id="KW-0964">Secreted</keyword>
<dbReference type="Proteomes" id="UP000244005">
    <property type="component" value="Unassembled WGS sequence"/>
</dbReference>
<dbReference type="Gene3D" id="2.60.120.10">
    <property type="entry name" value="Jelly Rolls"/>
    <property type="match status" value="1"/>
</dbReference>
<dbReference type="EMBL" id="KZ772796">
    <property type="protein sequence ID" value="PTQ30489.1"/>
    <property type="molecule type" value="Genomic_DNA"/>
</dbReference>
<protein>
    <recommendedName>
        <fullName evidence="9">Germin-like protein</fullName>
    </recommendedName>
</protein>
<dbReference type="PRINTS" id="PR00325">
    <property type="entry name" value="GERMIN"/>
</dbReference>
<feature type="binding site" evidence="8">
    <location>
        <position position="43"/>
    </location>
    <ligand>
        <name>Mn(2+)</name>
        <dbReference type="ChEBI" id="CHEBI:29035"/>
    </ligand>
</feature>
<dbReference type="GO" id="GO:0048046">
    <property type="term" value="C:apoplast"/>
    <property type="evidence" value="ECO:0007669"/>
    <property type="project" value="UniProtKB-SubCell"/>
</dbReference>
<dbReference type="GO" id="GO:0030145">
    <property type="term" value="F:manganese ion binding"/>
    <property type="evidence" value="ECO:0007669"/>
    <property type="project" value="UniProtKB-UniRule"/>
</dbReference>
<dbReference type="PANTHER" id="PTHR31238">
    <property type="entry name" value="GERMIN-LIKE PROTEIN SUBFAMILY 3 MEMBER 3"/>
    <property type="match status" value="1"/>
</dbReference>
<evidence type="ECO:0000256" key="6">
    <source>
        <dbReference type="ARBA" id="ARBA00023211"/>
    </source>
</evidence>
<dbReference type="InterPro" id="IPR014710">
    <property type="entry name" value="RmlC-like_jellyroll"/>
</dbReference>
<feature type="binding site" evidence="7">
    <location>
        <position position="43"/>
    </location>
    <ligand>
        <name>oxalate</name>
        <dbReference type="ChEBI" id="CHEBI:30623"/>
    </ligand>
</feature>
<dbReference type="InterPro" id="IPR011051">
    <property type="entry name" value="RmlC_Cupin_sf"/>
</dbReference>
<feature type="binding site" evidence="8">
    <location>
        <position position="41"/>
    </location>
    <ligand>
        <name>Mn(2+)</name>
        <dbReference type="ChEBI" id="CHEBI:29035"/>
    </ligand>
</feature>
<evidence type="ECO:0000256" key="5">
    <source>
        <dbReference type="ARBA" id="ARBA00022723"/>
    </source>
</evidence>
<reference evidence="12" key="1">
    <citation type="journal article" date="2017" name="Cell">
        <title>Insights into land plant evolution garnered from the Marchantia polymorpha genome.</title>
        <authorList>
            <person name="Bowman J.L."/>
            <person name="Kohchi T."/>
            <person name="Yamato K.T."/>
            <person name="Jenkins J."/>
            <person name="Shu S."/>
            <person name="Ishizaki K."/>
            <person name="Yamaoka S."/>
            <person name="Nishihama R."/>
            <person name="Nakamura Y."/>
            <person name="Berger F."/>
            <person name="Adam C."/>
            <person name="Aki S.S."/>
            <person name="Althoff F."/>
            <person name="Araki T."/>
            <person name="Arteaga-Vazquez M.A."/>
            <person name="Balasubrmanian S."/>
            <person name="Barry K."/>
            <person name="Bauer D."/>
            <person name="Boehm C.R."/>
            <person name="Briginshaw L."/>
            <person name="Caballero-Perez J."/>
            <person name="Catarino B."/>
            <person name="Chen F."/>
            <person name="Chiyoda S."/>
            <person name="Chovatia M."/>
            <person name="Davies K.M."/>
            <person name="Delmans M."/>
            <person name="Demura T."/>
            <person name="Dierschke T."/>
            <person name="Dolan L."/>
            <person name="Dorantes-Acosta A.E."/>
            <person name="Eklund D.M."/>
            <person name="Florent S.N."/>
            <person name="Flores-Sandoval E."/>
            <person name="Fujiyama A."/>
            <person name="Fukuzawa H."/>
            <person name="Galik B."/>
            <person name="Grimanelli D."/>
            <person name="Grimwood J."/>
            <person name="Grossniklaus U."/>
            <person name="Hamada T."/>
            <person name="Haseloff J."/>
            <person name="Hetherington A.J."/>
            <person name="Higo A."/>
            <person name="Hirakawa Y."/>
            <person name="Hundley H.N."/>
            <person name="Ikeda Y."/>
            <person name="Inoue K."/>
            <person name="Inoue S.I."/>
            <person name="Ishida S."/>
            <person name="Jia Q."/>
            <person name="Kakita M."/>
            <person name="Kanazawa T."/>
            <person name="Kawai Y."/>
            <person name="Kawashima T."/>
            <person name="Kennedy M."/>
            <person name="Kinose K."/>
            <person name="Kinoshita T."/>
            <person name="Kohara Y."/>
            <person name="Koide E."/>
            <person name="Komatsu K."/>
            <person name="Kopischke S."/>
            <person name="Kubo M."/>
            <person name="Kyozuka J."/>
            <person name="Lagercrantz U."/>
            <person name="Lin S.S."/>
            <person name="Lindquist E."/>
            <person name="Lipzen A.M."/>
            <person name="Lu C.W."/>
            <person name="De Luna E."/>
            <person name="Martienssen R.A."/>
            <person name="Minamino N."/>
            <person name="Mizutani M."/>
            <person name="Mizutani M."/>
            <person name="Mochizuki N."/>
            <person name="Monte I."/>
            <person name="Mosher R."/>
            <person name="Nagasaki H."/>
            <person name="Nakagami H."/>
            <person name="Naramoto S."/>
            <person name="Nishitani K."/>
            <person name="Ohtani M."/>
            <person name="Okamoto T."/>
            <person name="Okumura M."/>
            <person name="Phillips J."/>
            <person name="Pollak B."/>
            <person name="Reinders A."/>
            <person name="Rovekamp M."/>
            <person name="Sano R."/>
            <person name="Sawa S."/>
            <person name="Schmid M.W."/>
            <person name="Shirakawa M."/>
            <person name="Solano R."/>
            <person name="Spunde A."/>
            <person name="Suetsugu N."/>
            <person name="Sugano S."/>
            <person name="Sugiyama A."/>
            <person name="Sun R."/>
            <person name="Suzuki Y."/>
            <person name="Takenaka M."/>
            <person name="Takezawa D."/>
            <person name="Tomogane H."/>
            <person name="Tsuzuki M."/>
            <person name="Ueda T."/>
            <person name="Umeda M."/>
            <person name="Ward J.M."/>
            <person name="Watanabe Y."/>
            <person name="Yazaki K."/>
            <person name="Yokoyama R."/>
            <person name="Yoshitake Y."/>
            <person name="Yotsui I."/>
            <person name="Zachgo S."/>
            <person name="Schmutz J."/>
        </authorList>
    </citation>
    <scope>NUCLEOTIDE SEQUENCE [LARGE SCALE GENOMIC DNA]</scope>
    <source>
        <strain evidence="12">Tak-1</strain>
    </source>
</reference>